<feature type="compositionally biased region" description="Polar residues" evidence="11">
    <location>
        <begin position="3957"/>
        <end position="4008"/>
    </location>
</feature>
<feature type="domain" description="Calponin-homology (CH)" evidence="13">
    <location>
        <begin position="102"/>
        <end position="207"/>
    </location>
</feature>
<dbReference type="SUPFAM" id="SSF47576">
    <property type="entry name" value="Calponin-homology domain, CH-domain"/>
    <property type="match status" value="1"/>
</dbReference>
<feature type="coiled-coil region" evidence="10">
    <location>
        <begin position="3633"/>
        <end position="3667"/>
    </location>
</feature>
<dbReference type="PROSITE" id="PS50021">
    <property type="entry name" value="CH"/>
    <property type="match status" value="2"/>
</dbReference>
<gene>
    <name evidence="14" type="ORF">MCOS_LOCUS5109</name>
</gene>
<evidence type="ECO:0000256" key="6">
    <source>
        <dbReference type="ARBA" id="ARBA00022701"/>
    </source>
</evidence>
<dbReference type="InterPro" id="IPR018159">
    <property type="entry name" value="Spectrin/alpha-actinin"/>
</dbReference>
<dbReference type="FunFam" id="1.10.418.10:FF:000089">
    <property type="entry name" value="Spectrin beta chain"/>
    <property type="match status" value="1"/>
</dbReference>
<feature type="coiled-coil region" evidence="10">
    <location>
        <begin position="2766"/>
        <end position="2793"/>
    </location>
</feature>
<feature type="domain" description="Calponin-homology (CH)" evidence="13">
    <location>
        <begin position="1"/>
        <end position="85"/>
    </location>
</feature>
<dbReference type="GO" id="GO:0005085">
    <property type="term" value="F:guanyl-nucleotide exchange factor activity"/>
    <property type="evidence" value="ECO:0007669"/>
    <property type="project" value="UniProtKB-KW"/>
</dbReference>
<evidence type="ECO:0000256" key="7">
    <source>
        <dbReference type="ARBA" id="ARBA00022737"/>
    </source>
</evidence>
<keyword evidence="6" id="KW-0493">Microtubule</keyword>
<evidence type="ECO:0000259" key="13">
    <source>
        <dbReference type="PROSITE" id="PS50021"/>
    </source>
</evidence>
<evidence type="ECO:0000313" key="15">
    <source>
        <dbReference type="Proteomes" id="UP000267029"/>
    </source>
</evidence>
<evidence type="ECO:0000256" key="3">
    <source>
        <dbReference type="ARBA" id="ARBA00022490"/>
    </source>
</evidence>
<dbReference type="InterPro" id="IPR002017">
    <property type="entry name" value="Spectrin_repeat"/>
</dbReference>
<feature type="compositionally biased region" description="Acidic residues" evidence="11">
    <location>
        <begin position="814"/>
        <end position="823"/>
    </location>
</feature>
<evidence type="ECO:0000256" key="1">
    <source>
        <dbReference type="ARBA" id="ARBA00004496"/>
    </source>
</evidence>
<dbReference type="Proteomes" id="UP000267029">
    <property type="component" value="Unassembled WGS sequence"/>
</dbReference>
<keyword evidence="3" id="KW-0963">Cytoplasm</keyword>
<dbReference type="Pfam" id="PF00307">
    <property type="entry name" value="CH"/>
    <property type="match status" value="2"/>
</dbReference>
<evidence type="ECO:0000256" key="2">
    <source>
        <dbReference type="ARBA" id="ARBA00022443"/>
    </source>
</evidence>
<protein>
    <submittedName>
        <fullName evidence="14">Uncharacterized protein</fullName>
    </submittedName>
</protein>
<feature type="region of interest" description="Disordered" evidence="11">
    <location>
        <begin position="804"/>
        <end position="838"/>
    </location>
</feature>
<dbReference type="Pfam" id="PF00435">
    <property type="entry name" value="Spectrin"/>
    <property type="match status" value="5"/>
</dbReference>
<evidence type="ECO:0000256" key="4">
    <source>
        <dbReference type="ARBA" id="ARBA00022553"/>
    </source>
</evidence>
<dbReference type="SMART" id="SM00033">
    <property type="entry name" value="CH"/>
    <property type="match status" value="2"/>
</dbReference>
<dbReference type="InterPro" id="IPR036028">
    <property type="entry name" value="SH3-like_dom_sf"/>
</dbReference>
<evidence type="ECO:0000256" key="9">
    <source>
        <dbReference type="PROSITE-ProRule" id="PRU00192"/>
    </source>
</evidence>
<evidence type="ECO:0000259" key="12">
    <source>
        <dbReference type="PROSITE" id="PS50002"/>
    </source>
</evidence>
<keyword evidence="5" id="KW-0344">Guanine-nucleotide releasing factor</keyword>
<dbReference type="InterPro" id="IPR036872">
    <property type="entry name" value="CH_dom_sf"/>
</dbReference>
<dbReference type="Gene3D" id="2.30.30.40">
    <property type="entry name" value="SH3 Domains"/>
    <property type="match status" value="1"/>
</dbReference>
<keyword evidence="8" id="KW-0009">Actin-binding</keyword>
<comment type="subcellular location">
    <subcellularLocation>
        <location evidence="1">Cytoplasm</location>
    </subcellularLocation>
</comment>
<feature type="coiled-coil region" evidence="10">
    <location>
        <begin position="3495"/>
        <end position="3522"/>
    </location>
</feature>
<dbReference type="CDD" id="cd00176">
    <property type="entry name" value="SPEC"/>
    <property type="match status" value="6"/>
</dbReference>
<feature type="region of interest" description="Disordered" evidence="11">
    <location>
        <begin position="3957"/>
        <end position="4130"/>
    </location>
</feature>
<evidence type="ECO:0000256" key="5">
    <source>
        <dbReference type="ARBA" id="ARBA00022658"/>
    </source>
</evidence>
<dbReference type="Gene3D" id="1.20.58.60">
    <property type="match status" value="15"/>
</dbReference>
<dbReference type="EMBL" id="UXSR01005180">
    <property type="protein sequence ID" value="VDD79106.1"/>
    <property type="molecule type" value="Genomic_DNA"/>
</dbReference>
<feature type="compositionally biased region" description="Basic and acidic residues" evidence="11">
    <location>
        <begin position="1617"/>
        <end position="1630"/>
    </location>
</feature>
<dbReference type="OrthoDB" id="6257962at2759"/>
<dbReference type="PANTHER" id="PTHR11915">
    <property type="entry name" value="SPECTRIN/FILAMIN RELATED CYTOSKELETAL PROTEIN"/>
    <property type="match status" value="1"/>
</dbReference>
<dbReference type="SUPFAM" id="SSF46966">
    <property type="entry name" value="Spectrin repeat"/>
    <property type="match status" value="15"/>
</dbReference>
<dbReference type="InterPro" id="IPR001715">
    <property type="entry name" value="CH_dom"/>
</dbReference>
<dbReference type="SUPFAM" id="SSF50044">
    <property type="entry name" value="SH3-domain"/>
    <property type="match status" value="1"/>
</dbReference>
<dbReference type="GO" id="GO:0005737">
    <property type="term" value="C:cytoplasm"/>
    <property type="evidence" value="ECO:0007669"/>
    <property type="project" value="UniProtKB-SubCell"/>
</dbReference>
<feature type="compositionally biased region" description="Basic and acidic residues" evidence="11">
    <location>
        <begin position="804"/>
        <end position="813"/>
    </location>
</feature>
<accession>A0A158QTP1</accession>
<feature type="coiled-coil region" evidence="10">
    <location>
        <begin position="1945"/>
        <end position="1972"/>
    </location>
</feature>
<keyword evidence="15" id="KW-1185">Reference proteome</keyword>
<evidence type="ECO:0000313" key="14">
    <source>
        <dbReference type="EMBL" id="VDD79106.1"/>
    </source>
</evidence>
<feature type="compositionally biased region" description="Low complexity" evidence="11">
    <location>
        <begin position="4076"/>
        <end position="4087"/>
    </location>
</feature>
<dbReference type="Gene3D" id="1.10.418.10">
    <property type="entry name" value="Calponin-like domain"/>
    <property type="match status" value="2"/>
</dbReference>
<keyword evidence="7" id="KW-0677">Repeat</keyword>
<dbReference type="SMART" id="SM00326">
    <property type="entry name" value="SH3"/>
    <property type="match status" value="1"/>
</dbReference>
<feature type="coiled-coil region" evidence="10">
    <location>
        <begin position="1216"/>
        <end position="1243"/>
    </location>
</feature>
<dbReference type="InterPro" id="IPR001589">
    <property type="entry name" value="Actinin_actin-bd_CS"/>
</dbReference>
<evidence type="ECO:0000256" key="10">
    <source>
        <dbReference type="SAM" id="Coils"/>
    </source>
</evidence>
<dbReference type="STRING" id="53468.A0A158QTP1"/>
<feature type="domain" description="SH3" evidence="12">
    <location>
        <begin position="837"/>
        <end position="902"/>
    </location>
</feature>
<organism evidence="14 15">
    <name type="scientific">Mesocestoides corti</name>
    <name type="common">Flatworm</name>
    <dbReference type="NCBI Taxonomy" id="53468"/>
    <lineage>
        <taxon>Eukaryota</taxon>
        <taxon>Metazoa</taxon>
        <taxon>Spiralia</taxon>
        <taxon>Lophotrochozoa</taxon>
        <taxon>Platyhelminthes</taxon>
        <taxon>Cestoda</taxon>
        <taxon>Eucestoda</taxon>
        <taxon>Cyclophyllidea</taxon>
        <taxon>Mesocestoididae</taxon>
        <taxon>Mesocestoides</taxon>
    </lineage>
</organism>
<dbReference type="GO" id="GO:0005874">
    <property type="term" value="C:microtubule"/>
    <property type="evidence" value="ECO:0007669"/>
    <property type="project" value="UniProtKB-KW"/>
</dbReference>
<dbReference type="Pfam" id="PF07653">
    <property type="entry name" value="SH3_2"/>
    <property type="match status" value="1"/>
</dbReference>
<dbReference type="PROSITE" id="PS00020">
    <property type="entry name" value="ACTININ_2"/>
    <property type="match status" value="1"/>
</dbReference>
<evidence type="ECO:0000256" key="8">
    <source>
        <dbReference type="ARBA" id="ARBA00023203"/>
    </source>
</evidence>
<feature type="coiled-coil region" evidence="10">
    <location>
        <begin position="1506"/>
        <end position="1575"/>
    </location>
</feature>
<dbReference type="InterPro" id="IPR001452">
    <property type="entry name" value="SH3_domain"/>
</dbReference>
<name>A0A158QTP1_MESCO</name>
<keyword evidence="4" id="KW-0597">Phosphoprotein</keyword>
<feature type="coiled-coil region" evidence="10">
    <location>
        <begin position="1033"/>
        <end position="1060"/>
    </location>
</feature>
<feature type="region of interest" description="Disordered" evidence="11">
    <location>
        <begin position="1604"/>
        <end position="1630"/>
    </location>
</feature>
<keyword evidence="10" id="KW-0175">Coiled coil</keyword>
<dbReference type="GO" id="GO:0003779">
    <property type="term" value="F:actin binding"/>
    <property type="evidence" value="ECO:0007669"/>
    <property type="project" value="UniProtKB-KW"/>
</dbReference>
<keyword evidence="2 9" id="KW-0728">SH3 domain</keyword>
<dbReference type="PROSITE" id="PS50002">
    <property type="entry name" value="SH3"/>
    <property type="match status" value="1"/>
</dbReference>
<feature type="compositionally biased region" description="Pro residues" evidence="11">
    <location>
        <begin position="4101"/>
        <end position="4116"/>
    </location>
</feature>
<sequence>MEVTDLYTDLCDGKRLMKLLEIISNAKLGKPNKGVLRVQKIENVGRALAFIKSKVHLENIGAEDIVDGNPTLILGLVWTIILRFQIEEIMLQIEAEKAGPKMSAKEALLLWCQHKTKGYEHVDVKDFSTSWRDGMAFGALLHSHEPSTIDMSQLKPEKPIENLTIAFRVANECFEIPQMLDPQDVNVPKPDERSIMTYVSSMYQILNKRRNKNKNAHRVGKTINQAIQLSSKINQYEVGVRNLLQWIRNKTAFFQQSTQHLPLTLEEVTKSLSDFIQYRRVEKSEKYEERTQLEALLFTISLLAKELRAKPYVVTDPQLKLTAISSAWQNLETAEHDYETAVRDAYLRLEKLERLVRRFENRAKLREEWLDEMEGLSERLQKLPGTQAGAARKAEALRVDIESKEKRFRDLDSMAAEIAKHTYYKRGGEIQQRNAAIQTRWGALSGPKMRALLARLAFPQTRADLLEQLEVITNNIQELEKQLTQPTKGELDAKRNNEDSITFEVFQAALDRHRLAEAEFLPLERRTFQIRNAIEKLWDNAPPMPNADQEKAGDLQKCQASIDLWNRVADQSRIRRSKLEAISSSYGISASLIQEMKWVTGKIDFLASTAAQTKDPKNARDLQLAQRLCKKHQALENEVMAHEPIWGDLKRSTEQFLNSRSTAGSLNEDQLGDTRDIIRRQLAGVVSSWNHLKQEMKNRQEALNECLESAQFYADADEASRWINEKIHLVKTAGILAHSLTEDRELDQAMKMCGPDSSSTMAQKKRLSNLETEIEAFQSNDLQRLKYFSTVLRKPMNNRVLKSELLDQGKADESSDIDSDNESSSDARKGASTLPKITEGRAQAVARYTARDPAGRDIDLEKGEIVAVIACTNADWWHIRRNVRSQRNEGYVPSNHLKLLEAPVTRRTSSTKDALKAVKREATRGLSIRRAPSARTSNQLHFDRENIQRCEKKVEDEFSNLLKCVESDQLLRDGRNMKNHGSSGLHIETTLEEISKGVPLLAEVNELADMLTGVIKPSDRFMYKRANGELYYKNLAKRRMEDIQAQWDDLNKQKTALEAKVGSSGSLEQFEKQAETLEILLCDRIAQLEGMSMTSPNADAINQLLHRVKALLDKKEDAYSLAAAHSSIKGKIADLEGKLNDAEEQIGTLGPRGEISASQSIFQSLLPPDVLRQQLIKADDLDDDLNLYDVAASELCDQVRGLPQNSQERRKLCDAADGLVLRNEELKRALEGKKDNLDSAVKAQNLAKALGTIESNIKELDMRLQMTEPLATQTDVDREKRRVAGLKIELMKNSTAIGVNEQRVNDAGLPKDYADPLLGKCKALRAAVGEVMKKANDREAELQLVMAHVNFHDDAGDLDTWLDEKEAAVQAVRTPTDSAVGGNSPMDNLRQIRGWIKKLGAIDSELTANDKAINDLRDRSNRLPACSDARNFPEPKKRAQGIADRLSALHKSIDKKLNDLANQESAAEFSNDADQLIKATVVAPQQAAIPEEDIDEAAKSSVPRNLAEALGALNDAQRRKQMLLADLDRLKDLEDRAKEAGAYTPELAAQLEKERDRLRKQLRDLDDEVKRDKDLVDWYKSADEMNALKDWADDQTQQVEGDLKRKISIRQPQAQDAQRRNHERLQNEVKRRDPRVQQLLDPKQRQIPDCLVGDPIAESVRPNLSQSWADLGRALGKQSAKLDAEASNLGLLGEMADLTNAINAKAADVDNLVDTKSSHTLDSSIKRLLDAEKNLKEIEPKVDNLERRVNKELSSTNIQPNFVKPLKNGRDDMKGALGDLKDKVNSAKRSLYFQKRIRSFDELAEDQQQDITQALAFVSAIDIGDDPEQTEKLKSRWQTFLADLPKLVDRVDDCLAEGNALSNDLEVLLNPKSRAPLATQHRTPDGTDASFGLTITQMAMQPQMTYPLCNEHFNQMWEDLMELIKSRSAHLTALNAVVPKSTSTLDAQVKKHEVLEVEVVQMQQQVDDVMRAGQELLAHLRGSKPQGEKRRSKTETQVMDRLARLSEAWKDINVKMAERRKRLNDCSRYLQFCEKVRDFLFWCDSAEHEISTIEPIAKTATEVFVTVGQKLSASQMNGTTKGPDSIDCSQAELLQANYLRMSEELQHHWKPTSMQLVAEAESMIDGNHYAAGDLKNKVDQMVVAQRSVEDGLKNYNRWVLQLLDLLLLRREISKFIGQTAVQKARIEAIMQECSSYPTTPKSSSCDRLVSSFDVTSMQRRTENIVKSMQTNEDKVASLVSAANLMIQKKHYASKQIHEVISRMQTARASVKQMCADQLESLNRRLSQVMWEEDADDVEGWLTEREGELKNLMKTPKTENMCEFSGREKTYKEGEVAVITQLQILQRRSKFQTSILSHKEHIEDLLNRGRKLAEINRKISGKDVSPVGKRIDDRCNEINQRWKNLVASMASTAAVLEASRDILRYQSEADAMERWLREKDILLSKGDLGCDYDHCIMLKDKVNEPAAGKIVNDATIREFKTLASKIAHALRKPTSGAHDSVVALSKQTADYVDGRTADICDRWKRVEANLAKYSDQLCQAAKIHEVINKIDGLLLQVNDRKAKAAMRDDLNKPLSVSELEALLRATATAERDLSAIKTETNKLKEGAGQLIKSFSRTTPNQQTDALIRQINSKIDQLEAVTQETTRLLGERRELIESKLAAQRILEGCHQLADWSNAVVKELQPHIVGAAMAGLTGKMAGLLAAKTGKTEDQGAEERRIAFIGRLRRRLTDCQSELPLRRQQLARLQTQSQQLKAATVERKAIPEELAKADEALKRAADVLKRLEIQVDIEEKRQNLAAAGKQEENWINSVKSQAQQAVNSALRGLRTDSDSSCEEEEQPIIVASTSDAQQSSAPPSDISPNTCLSLLDSLASSLEDRKTLKNQFDELQKCHAESDAVKEIYTPEEVNEDRQLLDRTQAKTAQTGQFITQMRAQIAARAECDNWFVSANESLQWLRDSRELAAATYDWRVTLKRFGENIAGSEKDQTCGPKGTGGMTRKIAAHRRFLVDVEVGLEMVDRLCEKGQELRKLNPKKDAKFSRMINDLKAAAADLREVCKERTQRLNEAHELVQWGQQMDEAKQTAALTESHLMSDDYQMGENGLKRLLEKYEVVARDIQETQAARADGLVKRAREAEKRGHFAGSKMVQEAQELESMVKVTLPQLVQAHIQATRIMITWRRLEKDIRVENDWLKEQLSNPLLDIGKQGNLNYETSSRQLKLLSEMASRLAAQNPKIDEVVDAVTRLVNSDSGEAKTILEDLDTLQVASRSANQLMSLKSELDSRIGTAGGYLISQFMFLQCAHEIHEAEEWIKAHMFPASKLAPLTDSSGTKAANQNVSRLRGDLSAFLRTTIGPLSARFQRPSFVDDTGDVSKTRHQEAYRNVVGEDLRKLILKHQGDTEYQQPKDIRTNLNREMSQLLLHFDVLTKYLELIELRLRLRIGMFSYNTQADEFNKFLSSLEEDINSRYYGVDLEECEILLAKFVDRLESTSNSGTSQLTNLTKSAQQLTDSADELMDKIDTEKQKAEKASEWIPVAKELRDLGSSIKVDTKAIQERQAELTQKWATTRTGMKTRKEALQSAIQIHTYISDVNDLLEWIASKSPEARDNKIGIALLSRVASMQTKQAELNLQSAAGLEKALNAQEKLRREINAMQKQVDKQENEQRRLSQEFPDRASEIKHHWSDLQAAWMALQKTVSADRQRLTEAQRVTQWQTRCQLLSGWASERRLAMLSVREIPTSLAEAQHLLSEHQEIRMQISKRNPEKEEVIRSGQDLATSIPSSKIVIQKSIEQLDAAWSQMQSVWSSRNGLYEKNVDLRKLFAEMTELEAWLDDQELRLKSSADVISKDASPESVEQALSNHMDIEKAIEDAKGRFEAIKRKTIMETLKFEMLKFITRRGEGSSVGDQPFSDARVAAIQRRETSKINRNRSKLSVPAASTVHKTSQDHLQSIFGTMAPIEPTNEQSVQQSAPPVHDFSTSSGQNDSFGMTSTRYMQKWSDSSDIDEPNNTTSFPKKPTSPLIEQSPLVRSPSQQGGSKFLNFFKRSTAGLDEAPDSPKEKYSNAGKTNNFFSKIRRSRVDSPQIPSSASPPIEVSMAEKNVSSPRQLPPSSPKGITKPPPLVLESRSSSDADNDRCATDAFGSEKVVNIPPKLITTIGGHERDTWSSGDLATSPVLEVTYNLTSGPSAVSSNGRASASFQPPKPDFSGPLARKVLSAPKSYRGVTKKWIPTSTTGSGVLEVYNVQGAVVSRCPPKTSRTHANVLQVILEDKTVLLLAADTADNLNRWYIQLKDISTTQSTPTMASKRYSTLGRASASPAFEDKGCFS</sequence>
<proteinExistence type="predicted"/>
<dbReference type="FunFam" id="1.10.418.10:FF:000001">
    <property type="entry name" value="Actinin alpha 1"/>
    <property type="match status" value="1"/>
</dbReference>
<evidence type="ECO:0000256" key="11">
    <source>
        <dbReference type="SAM" id="MobiDB-lite"/>
    </source>
</evidence>
<reference evidence="14 15" key="1">
    <citation type="submission" date="2018-10" db="EMBL/GenBank/DDBJ databases">
        <authorList>
            <consortium name="Pathogen Informatics"/>
        </authorList>
    </citation>
    <scope>NUCLEOTIDE SEQUENCE [LARGE SCALE GENOMIC DNA]</scope>
</reference>
<dbReference type="SMART" id="SM00150">
    <property type="entry name" value="SPEC"/>
    <property type="match status" value="18"/>
</dbReference>
<dbReference type="CDD" id="cd00174">
    <property type="entry name" value="SH3"/>
    <property type="match status" value="1"/>
</dbReference>